<proteinExistence type="predicted"/>
<reference evidence="2" key="1">
    <citation type="submission" date="2021-02" db="EMBL/GenBank/DDBJ databases">
        <authorList>
            <person name="Dougan E. K."/>
            <person name="Rhodes N."/>
            <person name="Thang M."/>
            <person name="Chan C."/>
        </authorList>
    </citation>
    <scope>NUCLEOTIDE SEQUENCE</scope>
</reference>
<evidence type="ECO:0000256" key="1">
    <source>
        <dbReference type="SAM" id="MobiDB-lite"/>
    </source>
</evidence>
<evidence type="ECO:0000313" key="2">
    <source>
        <dbReference type="EMBL" id="CAE8611487.1"/>
    </source>
</evidence>
<gene>
    <name evidence="2" type="ORF">PGLA1383_LOCUS29289</name>
</gene>
<protein>
    <submittedName>
        <fullName evidence="2">Uncharacterized protein</fullName>
    </submittedName>
</protein>
<dbReference type="Gene3D" id="3.90.550.10">
    <property type="entry name" value="Spore Coat Polysaccharide Biosynthesis Protein SpsA, Chain A"/>
    <property type="match status" value="1"/>
</dbReference>
<dbReference type="InterPro" id="IPR029044">
    <property type="entry name" value="Nucleotide-diphossugar_trans"/>
</dbReference>
<dbReference type="OrthoDB" id="2014201at2759"/>
<feature type="compositionally biased region" description="Basic residues" evidence="1">
    <location>
        <begin position="152"/>
        <end position="167"/>
    </location>
</feature>
<organism evidence="2 3">
    <name type="scientific">Polarella glacialis</name>
    <name type="common">Dinoflagellate</name>
    <dbReference type="NCBI Taxonomy" id="89957"/>
    <lineage>
        <taxon>Eukaryota</taxon>
        <taxon>Sar</taxon>
        <taxon>Alveolata</taxon>
        <taxon>Dinophyceae</taxon>
        <taxon>Suessiales</taxon>
        <taxon>Suessiaceae</taxon>
        <taxon>Polarella</taxon>
    </lineage>
</organism>
<name>A0A813FFD3_POLGL</name>
<feature type="region of interest" description="Disordered" evidence="1">
    <location>
        <begin position="135"/>
        <end position="174"/>
    </location>
</feature>
<dbReference type="Proteomes" id="UP000654075">
    <property type="component" value="Unassembled WGS sequence"/>
</dbReference>
<dbReference type="AlphaFoldDB" id="A0A813FFD3"/>
<keyword evidence="3" id="KW-1185">Reference proteome</keyword>
<dbReference type="EMBL" id="CAJNNV010025026">
    <property type="protein sequence ID" value="CAE8611487.1"/>
    <property type="molecule type" value="Genomic_DNA"/>
</dbReference>
<evidence type="ECO:0000313" key="3">
    <source>
        <dbReference type="Proteomes" id="UP000654075"/>
    </source>
</evidence>
<sequence>MAPVDELFELDTFASGLNPYSTHGMSEWKEGGVRYHQHPGINTGVMLLQPSMKVTADMADDMASGTHDNSPVAEHLGRSDQPWLDAFWLHRSRRLGVAKFVPRPASEGGGLRFAGCAHEFGASWGGAARRRRASSCDARGATGSRSWPRPPWSRKRRRSFAATRGRRKESLAQPSNADEAHCVLPLEYNFFADYKAIRMHVWSEQRERSAENGGGFLPADRNLSDIEWAVKQYVEDYGLLGDRGVKILHWPGELRKPWHRWHKAVRSTWDEAWWSAHDSMCLQSSAACVLHCEP</sequence>
<comment type="caution">
    <text evidence="2">The sequence shown here is derived from an EMBL/GenBank/DDBJ whole genome shotgun (WGS) entry which is preliminary data.</text>
</comment>
<accession>A0A813FFD3</accession>
<feature type="compositionally biased region" description="Low complexity" evidence="1">
    <location>
        <begin position="135"/>
        <end position="147"/>
    </location>
</feature>